<gene>
    <name evidence="2" type="ORF">HGRIS_001591</name>
</gene>
<name>A0ABR3JIJ4_9AGAR</name>
<feature type="region of interest" description="Disordered" evidence="1">
    <location>
        <begin position="1"/>
        <end position="85"/>
    </location>
</feature>
<reference evidence="3" key="1">
    <citation type="submission" date="2024-06" db="EMBL/GenBank/DDBJ databases">
        <title>Multi-omics analyses provide insights into the biosynthesis of the anticancer antibiotic pleurotin in Hohenbuehelia grisea.</title>
        <authorList>
            <person name="Weaver J.A."/>
            <person name="Alberti F."/>
        </authorList>
    </citation>
    <scope>NUCLEOTIDE SEQUENCE [LARGE SCALE GENOMIC DNA]</scope>
    <source>
        <strain evidence="3">T-177</strain>
    </source>
</reference>
<evidence type="ECO:0000313" key="2">
    <source>
        <dbReference type="EMBL" id="KAL0955342.1"/>
    </source>
</evidence>
<proteinExistence type="predicted"/>
<keyword evidence="3" id="KW-1185">Reference proteome</keyword>
<feature type="compositionally biased region" description="Polar residues" evidence="1">
    <location>
        <begin position="22"/>
        <end position="34"/>
    </location>
</feature>
<dbReference type="Proteomes" id="UP001556367">
    <property type="component" value="Unassembled WGS sequence"/>
</dbReference>
<sequence>MRGKEPFRSIINQSERSPEAATLSSTHDVGTPTLSADDICLGAQSSSNADVGRPSIDPRRQQGWHCRSSSSRQGHVIPARARACR</sequence>
<protein>
    <submittedName>
        <fullName evidence="2">Uncharacterized protein</fullName>
    </submittedName>
</protein>
<evidence type="ECO:0000256" key="1">
    <source>
        <dbReference type="SAM" id="MobiDB-lite"/>
    </source>
</evidence>
<dbReference type="EMBL" id="JASNQZ010000006">
    <property type="protein sequence ID" value="KAL0955342.1"/>
    <property type="molecule type" value="Genomic_DNA"/>
</dbReference>
<organism evidence="2 3">
    <name type="scientific">Hohenbuehelia grisea</name>
    <dbReference type="NCBI Taxonomy" id="104357"/>
    <lineage>
        <taxon>Eukaryota</taxon>
        <taxon>Fungi</taxon>
        <taxon>Dikarya</taxon>
        <taxon>Basidiomycota</taxon>
        <taxon>Agaricomycotina</taxon>
        <taxon>Agaricomycetes</taxon>
        <taxon>Agaricomycetidae</taxon>
        <taxon>Agaricales</taxon>
        <taxon>Pleurotineae</taxon>
        <taxon>Pleurotaceae</taxon>
        <taxon>Hohenbuehelia</taxon>
    </lineage>
</organism>
<comment type="caution">
    <text evidence="2">The sequence shown here is derived from an EMBL/GenBank/DDBJ whole genome shotgun (WGS) entry which is preliminary data.</text>
</comment>
<evidence type="ECO:0000313" key="3">
    <source>
        <dbReference type="Proteomes" id="UP001556367"/>
    </source>
</evidence>
<accession>A0ABR3JIJ4</accession>